<feature type="region of interest" description="Disordered" evidence="1">
    <location>
        <begin position="36"/>
        <end position="107"/>
    </location>
</feature>
<feature type="chain" id="PRO_5047297637" evidence="2">
    <location>
        <begin position="27"/>
        <end position="210"/>
    </location>
</feature>
<accession>A0ABU2U4Q1</accession>
<organism evidence="3 4">
    <name type="scientific">Streptomyces gibsoniae</name>
    <dbReference type="NCBI Taxonomy" id="3075529"/>
    <lineage>
        <taxon>Bacteria</taxon>
        <taxon>Bacillati</taxon>
        <taxon>Actinomycetota</taxon>
        <taxon>Actinomycetes</taxon>
        <taxon>Kitasatosporales</taxon>
        <taxon>Streptomycetaceae</taxon>
        <taxon>Streptomyces</taxon>
    </lineage>
</organism>
<name>A0ABU2U4Q1_9ACTN</name>
<protein>
    <submittedName>
        <fullName evidence="3">Uncharacterized protein</fullName>
    </submittedName>
</protein>
<feature type="compositionally biased region" description="Basic and acidic residues" evidence="1">
    <location>
        <begin position="73"/>
        <end position="104"/>
    </location>
</feature>
<comment type="caution">
    <text evidence="3">The sequence shown here is derived from an EMBL/GenBank/DDBJ whole genome shotgun (WGS) entry which is preliminary data.</text>
</comment>
<feature type="signal peptide" evidence="2">
    <location>
        <begin position="1"/>
        <end position="26"/>
    </location>
</feature>
<dbReference type="RefSeq" id="WP_311699648.1">
    <property type="nucleotide sequence ID" value="NZ_JAVREY010000068.1"/>
</dbReference>
<proteinExistence type="predicted"/>
<evidence type="ECO:0000313" key="3">
    <source>
        <dbReference type="EMBL" id="MDT0468203.1"/>
    </source>
</evidence>
<evidence type="ECO:0000256" key="1">
    <source>
        <dbReference type="SAM" id="MobiDB-lite"/>
    </source>
</evidence>
<evidence type="ECO:0000313" key="4">
    <source>
        <dbReference type="Proteomes" id="UP001183809"/>
    </source>
</evidence>
<dbReference type="Proteomes" id="UP001183809">
    <property type="component" value="Unassembled WGS sequence"/>
</dbReference>
<dbReference type="EMBL" id="JAVREY010000068">
    <property type="protein sequence ID" value="MDT0468203.1"/>
    <property type="molecule type" value="Genomic_DNA"/>
</dbReference>
<keyword evidence="2" id="KW-0732">Signal</keyword>
<keyword evidence="4" id="KW-1185">Reference proteome</keyword>
<evidence type="ECO:0000256" key="2">
    <source>
        <dbReference type="SAM" id="SignalP"/>
    </source>
</evidence>
<gene>
    <name evidence="3" type="ORF">RM764_35325</name>
</gene>
<reference evidence="4" key="1">
    <citation type="submission" date="2023-07" db="EMBL/GenBank/DDBJ databases">
        <title>30 novel species of actinomycetes from the DSMZ collection.</title>
        <authorList>
            <person name="Nouioui I."/>
        </authorList>
    </citation>
    <scope>NUCLEOTIDE SEQUENCE [LARGE SCALE GENOMIC DNA]</scope>
    <source>
        <strain evidence="4">DSM 41699</strain>
    </source>
</reference>
<sequence>MPTRTFGVTAAVVATGVLATAGLTYASAVDSTEAAPHAKHAAHAAPPAAKPARPRHPAPAAPAAATANGGGDSHGKRDEGDSDRGRDHDRDHDHDHDHDRDDRGPGWIHFNERTYSAAVEGCVTAASGLGSNSFSIDNDSDKFVEVYRGFTCDNGSPVATVGPHGSTFGVVPSTSEGGDYSHEDEFFRAAMLAEDNVAGSFRVVHREDMW</sequence>